<dbReference type="InterPro" id="IPR038662">
    <property type="entry name" value="ATP_synth_F0_csu_sf"/>
</dbReference>
<keyword evidence="3" id="KW-1133">Transmembrane helix</keyword>
<keyword evidence="1" id="KW-0375">Hydrogen ion transport</keyword>
<name>A0A6A8DIQ3_9BACI</name>
<reference evidence="4" key="1">
    <citation type="submission" date="2019-11" db="EMBL/GenBank/DDBJ databases">
        <authorList>
            <person name="Li J."/>
        </authorList>
    </citation>
    <scope>NUCLEOTIDE SEQUENCE</scope>
    <source>
        <strain evidence="4">B6B</strain>
    </source>
</reference>
<proteinExistence type="predicted"/>
<protein>
    <submittedName>
        <fullName evidence="4">Uncharacterized protein</fullName>
    </submittedName>
</protein>
<evidence type="ECO:0000313" key="4">
    <source>
        <dbReference type="EMBL" id="MRH43631.1"/>
    </source>
</evidence>
<evidence type="ECO:0000256" key="1">
    <source>
        <dbReference type="ARBA" id="ARBA00022781"/>
    </source>
</evidence>
<dbReference type="Proteomes" id="UP000799092">
    <property type="component" value="Unassembled WGS sequence"/>
</dbReference>
<evidence type="ECO:0000256" key="3">
    <source>
        <dbReference type="SAM" id="Phobius"/>
    </source>
</evidence>
<dbReference type="GO" id="GO:1902600">
    <property type="term" value="P:proton transmembrane transport"/>
    <property type="evidence" value="ECO:0007669"/>
    <property type="project" value="UniProtKB-KW"/>
</dbReference>
<dbReference type="Gene3D" id="1.20.20.10">
    <property type="entry name" value="F1F0 ATP synthase subunit C"/>
    <property type="match status" value="1"/>
</dbReference>
<keyword evidence="5" id="KW-1185">Reference proteome</keyword>
<dbReference type="AlphaFoldDB" id="A0A6A8DIQ3"/>
<feature type="transmembrane region" description="Helical" evidence="3">
    <location>
        <begin position="6"/>
        <end position="23"/>
    </location>
</feature>
<keyword evidence="2" id="KW-0813">Transport</keyword>
<keyword evidence="2" id="KW-0406">Ion transport</keyword>
<evidence type="ECO:0000256" key="2">
    <source>
        <dbReference type="ARBA" id="ARBA00023065"/>
    </source>
</evidence>
<gene>
    <name evidence="4" type="ORF">GH741_13215</name>
</gene>
<sequence length="147" mass="16237">MIAPAWLFVLASTIAVLGILYAYKNIITIIQIRNENENLTTGAYSKLQSSFFLRVALIEAIPILLVIFGFIQMQSNDTSNNVALPLLTIIAILSYAFFNVFVSRNDALTNSADDPEEYKNFINTLTFTGLAMIMGVPAISVVGMFLF</sequence>
<comment type="caution">
    <text evidence="4">The sequence shown here is derived from an EMBL/GenBank/DDBJ whole genome shotgun (WGS) entry which is preliminary data.</text>
</comment>
<evidence type="ECO:0000313" key="5">
    <source>
        <dbReference type="Proteomes" id="UP000799092"/>
    </source>
</evidence>
<feature type="transmembrane region" description="Helical" evidence="3">
    <location>
        <begin position="83"/>
        <end position="102"/>
    </location>
</feature>
<dbReference type="RefSeq" id="WP_153737262.1">
    <property type="nucleotide sequence ID" value="NZ_WJNG01000011.1"/>
</dbReference>
<keyword evidence="3" id="KW-0812">Transmembrane</keyword>
<feature type="transmembrane region" description="Helical" evidence="3">
    <location>
        <begin position="51"/>
        <end position="71"/>
    </location>
</feature>
<organism evidence="4 5">
    <name type="scientific">Aquibacillus halophilus</name>
    <dbReference type="NCBI Taxonomy" id="930132"/>
    <lineage>
        <taxon>Bacteria</taxon>
        <taxon>Bacillati</taxon>
        <taxon>Bacillota</taxon>
        <taxon>Bacilli</taxon>
        <taxon>Bacillales</taxon>
        <taxon>Bacillaceae</taxon>
        <taxon>Aquibacillus</taxon>
    </lineage>
</organism>
<dbReference type="EMBL" id="WJNG01000011">
    <property type="protein sequence ID" value="MRH43631.1"/>
    <property type="molecule type" value="Genomic_DNA"/>
</dbReference>
<dbReference type="OrthoDB" id="2968238at2"/>
<accession>A0A6A8DIQ3</accession>
<feature type="transmembrane region" description="Helical" evidence="3">
    <location>
        <begin position="122"/>
        <end position="146"/>
    </location>
</feature>
<keyword evidence="3" id="KW-0472">Membrane</keyword>